<feature type="transmembrane region" description="Helical" evidence="1">
    <location>
        <begin position="23"/>
        <end position="39"/>
    </location>
</feature>
<accession>A0A7G8Q5U3</accession>
<gene>
    <name evidence="2" type="ORF">H8F01_03005</name>
</gene>
<feature type="transmembrane region" description="Helical" evidence="1">
    <location>
        <begin position="51"/>
        <end position="69"/>
    </location>
</feature>
<protein>
    <submittedName>
        <fullName evidence="2">Uncharacterized protein</fullName>
    </submittedName>
</protein>
<evidence type="ECO:0000313" key="2">
    <source>
        <dbReference type="EMBL" id="QNK02151.1"/>
    </source>
</evidence>
<sequence length="76" mass="8586">MKTDKTYWFGPKRVGIGFGPRSWQGWAAIGLYALLMMVLPDVMGAQLDHRVRVASMVGLTVAFLIVFVWKLDTSKR</sequence>
<dbReference type="RefSeq" id="WP_187057608.1">
    <property type="nucleotide sequence ID" value="NZ_CP060412.1"/>
</dbReference>
<evidence type="ECO:0000313" key="3">
    <source>
        <dbReference type="Proteomes" id="UP000515873"/>
    </source>
</evidence>
<dbReference type="KEGG" id="dtl:H8F01_03005"/>
<organism evidence="2 3">
    <name type="scientific">Dyella telluris</name>
    <dbReference type="NCBI Taxonomy" id="2763498"/>
    <lineage>
        <taxon>Bacteria</taxon>
        <taxon>Pseudomonadati</taxon>
        <taxon>Pseudomonadota</taxon>
        <taxon>Gammaproteobacteria</taxon>
        <taxon>Lysobacterales</taxon>
        <taxon>Rhodanobacteraceae</taxon>
        <taxon>Dyella</taxon>
    </lineage>
</organism>
<keyword evidence="1" id="KW-0472">Membrane</keyword>
<dbReference type="AlphaFoldDB" id="A0A7G8Q5U3"/>
<evidence type="ECO:0000256" key="1">
    <source>
        <dbReference type="SAM" id="Phobius"/>
    </source>
</evidence>
<dbReference type="Proteomes" id="UP000515873">
    <property type="component" value="Chromosome"/>
</dbReference>
<reference evidence="2 3" key="1">
    <citation type="submission" date="2020-08" db="EMBL/GenBank/DDBJ databases">
        <title>Dyella sp. G9 isolated from forest soil.</title>
        <authorList>
            <person name="Fu J."/>
            <person name="Qiu L."/>
        </authorList>
    </citation>
    <scope>NUCLEOTIDE SEQUENCE [LARGE SCALE GENOMIC DNA]</scope>
    <source>
        <strain evidence="2 3">G9</strain>
    </source>
</reference>
<dbReference type="EMBL" id="CP060412">
    <property type="protein sequence ID" value="QNK02151.1"/>
    <property type="molecule type" value="Genomic_DNA"/>
</dbReference>
<keyword evidence="1" id="KW-0812">Transmembrane</keyword>
<keyword evidence="3" id="KW-1185">Reference proteome</keyword>
<keyword evidence="1" id="KW-1133">Transmembrane helix</keyword>
<proteinExistence type="predicted"/>
<name>A0A7G8Q5U3_9GAMM</name>